<feature type="region of interest" description="Disordered" evidence="1">
    <location>
        <begin position="111"/>
        <end position="185"/>
    </location>
</feature>
<gene>
    <name evidence="2" type="ORF">BANT10_01091</name>
</gene>
<accession>A0A2H1IMH8</accession>
<dbReference type="AlphaFoldDB" id="A0A2H1IMH8"/>
<dbReference type="RefSeq" id="WP_145998040.1">
    <property type="nucleotide sequence ID" value="NZ_FXZE01000003.1"/>
</dbReference>
<organism evidence="2 3">
    <name type="scientific">Brevibacterium antiquum</name>
    <dbReference type="NCBI Taxonomy" id="234835"/>
    <lineage>
        <taxon>Bacteria</taxon>
        <taxon>Bacillati</taxon>
        <taxon>Actinomycetota</taxon>
        <taxon>Actinomycetes</taxon>
        <taxon>Micrococcales</taxon>
        <taxon>Brevibacteriaceae</taxon>
        <taxon>Brevibacterium</taxon>
    </lineage>
</organism>
<evidence type="ECO:0000313" key="3">
    <source>
        <dbReference type="Proteomes" id="UP000234342"/>
    </source>
</evidence>
<keyword evidence="3" id="KW-1185">Reference proteome</keyword>
<evidence type="ECO:0008006" key="4">
    <source>
        <dbReference type="Google" id="ProtNLM"/>
    </source>
</evidence>
<dbReference type="EMBL" id="FXZE01000003">
    <property type="protein sequence ID" value="SMX76409.1"/>
    <property type="molecule type" value="Genomic_DNA"/>
</dbReference>
<name>A0A2H1IMH8_9MICO</name>
<reference evidence="3" key="1">
    <citation type="submission" date="2017-03" db="EMBL/GenBank/DDBJ databases">
        <authorList>
            <person name="Monnet C."/>
        </authorList>
    </citation>
    <scope>NUCLEOTIDE SEQUENCE [LARGE SCALE GENOMIC DNA]</scope>
    <source>
        <strain evidence="3">P10</strain>
    </source>
</reference>
<evidence type="ECO:0000256" key="1">
    <source>
        <dbReference type="SAM" id="MobiDB-lite"/>
    </source>
</evidence>
<dbReference type="Proteomes" id="UP000234342">
    <property type="component" value="Unassembled WGS sequence"/>
</dbReference>
<proteinExistence type="predicted"/>
<protein>
    <recommendedName>
        <fullName evidence="4">Immunity repressor</fullName>
    </recommendedName>
</protein>
<sequence>MSDLSDRLAAAKNELGISSQRMSDTAQDAGYQLSNYSATVYTNGKHPAKASAATLEALAYVLRVPLDEVRELAGMPPVHGKFDVAPEADTLTAPQRTAVNEIIRLLADGNQKAGGRDVHSSMNDAEGNSADSNVHQLHETPVYTPPPPADATAAMHGENRGREMKEEQDRDAESPDVPGDDEGDE</sequence>
<feature type="compositionally biased region" description="Basic and acidic residues" evidence="1">
    <location>
        <begin position="157"/>
        <end position="173"/>
    </location>
</feature>
<evidence type="ECO:0000313" key="2">
    <source>
        <dbReference type="EMBL" id="SMX76409.1"/>
    </source>
</evidence>